<gene>
    <name evidence="2" type="ORF">591</name>
</gene>
<dbReference type="SUPFAM" id="SSF51182">
    <property type="entry name" value="RmlC-like cupins"/>
    <property type="match status" value="1"/>
</dbReference>
<protein>
    <submittedName>
        <fullName evidence="2">RmlC-like jelly roll fold</fullName>
    </submittedName>
</protein>
<dbReference type="Gene3D" id="2.60.120.10">
    <property type="entry name" value="Jelly Rolls"/>
    <property type="match status" value="1"/>
</dbReference>
<evidence type="ECO:0000313" key="2">
    <source>
        <dbReference type="EMBL" id="CFX14234.1"/>
    </source>
</evidence>
<dbReference type="Pfam" id="PF07883">
    <property type="entry name" value="Cupin_2"/>
    <property type="match status" value="1"/>
</dbReference>
<keyword evidence="3" id="KW-1185">Reference proteome</keyword>
<dbReference type="InterPro" id="IPR011051">
    <property type="entry name" value="RmlC_Cupin_sf"/>
</dbReference>
<dbReference type="PANTHER" id="PTHR43346:SF1">
    <property type="entry name" value="QUERCETIN 2,3-DIOXYGENASE-RELATED"/>
    <property type="match status" value="1"/>
</dbReference>
<dbReference type="PANTHER" id="PTHR43346">
    <property type="entry name" value="LIGAND BINDING DOMAIN PROTEIN, PUTATIVE (AFU_ORTHOLOGUE AFUA_6G14370)-RELATED"/>
    <property type="match status" value="1"/>
</dbReference>
<dbReference type="RefSeq" id="WP_052729557.1">
    <property type="nucleotide sequence ID" value="NZ_CGIH01000008.1"/>
</dbReference>
<dbReference type="InterPro" id="IPR013096">
    <property type="entry name" value="Cupin_2"/>
</dbReference>
<dbReference type="STRING" id="690567.591"/>
<dbReference type="InterPro" id="IPR052538">
    <property type="entry name" value="Flavonoid_dioxygenase-like"/>
</dbReference>
<reference evidence="2 3" key="1">
    <citation type="submission" date="2015-03" db="EMBL/GenBank/DDBJ databases">
        <authorList>
            <person name="Murphy D."/>
        </authorList>
    </citation>
    <scope>NUCLEOTIDE SEQUENCE [LARGE SCALE GENOMIC DNA]</scope>
    <source>
        <strain evidence="2 3">OL-4</strain>
    </source>
</reference>
<dbReference type="Proteomes" id="UP000045545">
    <property type="component" value="Unassembled WGS sequence"/>
</dbReference>
<accession>A0A0E4G9F6</accession>
<evidence type="ECO:0000259" key="1">
    <source>
        <dbReference type="Pfam" id="PF07883"/>
    </source>
</evidence>
<dbReference type="InterPro" id="IPR014710">
    <property type="entry name" value="RmlC-like_jellyroll"/>
</dbReference>
<name>A0A0E4G9F6_9FIRM</name>
<dbReference type="AlphaFoldDB" id="A0A0E4G9F6"/>
<evidence type="ECO:0000313" key="3">
    <source>
        <dbReference type="Proteomes" id="UP000045545"/>
    </source>
</evidence>
<organism evidence="2 3">
    <name type="scientific">Syntrophomonas zehnderi OL-4</name>
    <dbReference type="NCBI Taxonomy" id="690567"/>
    <lineage>
        <taxon>Bacteria</taxon>
        <taxon>Bacillati</taxon>
        <taxon>Bacillota</taxon>
        <taxon>Clostridia</taxon>
        <taxon>Eubacteriales</taxon>
        <taxon>Syntrophomonadaceae</taxon>
        <taxon>Syntrophomonas</taxon>
    </lineage>
</organism>
<feature type="domain" description="Cupin type-2" evidence="1">
    <location>
        <begin position="41"/>
        <end position="106"/>
    </location>
</feature>
<dbReference type="OrthoDB" id="1682325at2"/>
<sequence>MQNTLVFNIEKGEWKPHPSSPGVFVNSMLAGNEGFGFKNMYVKIVPGGEILPHIHDVTEVFYIISGTGSVLVNGQRVDYSTGTVVAAPAGVEHGVKNNTDQEIYLLANFEAGLSEMSGGTVKEA</sequence>
<proteinExistence type="predicted"/>
<dbReference type="EMBL" id="CGIH01000008">
    <property type="protein sequence ID" value="CFX14234.1"/>
    <property type="molecule type" value="Genomic_DNA"/>
</dbReference>